<proteinExistence type="predicted"/>
<dbReference type="Proteomes" id="UP000823858">
    <property type="component" value="Unassembled WGS sequence"/>
</dbReference>
<accession>A0A9D2TPW5</accession>
<evidence type="ECO:0000256" key="1">
    <source>
        <dbReference type="SAM" id="MobiDB-lite"/>
    </source>
</evidence>
<evidence type="ECO:0000313" key="2">
    <source>
        <dbReference type="EMBL" id="HJC84750.1"/>
    </source>
</evidence>
<comment type="caution">
    <text evidence="2">The sequence shown here is derived from an EMBL/GenBank/DDBJ whole genome shotgun (WGS) entry which is preliminary data.</text>
</comment>
<dbReference type="InterPro" id="IPR019660">
    <property type="entry name" value="Put_sensory_transdc_reg_YbjN"/>
</dbReference>
<name>A0A9D2TPW5_9CORY</name>
<organism evidence="2 3">
    <name type="scientific">Candidatus Corynebacterium faecigallinarum</name>
    <dbReference type="NCBI Taxonomy" id="2838528"/>
    <lineage>
        <taxon>Bacteria</taxon>
        <taxon>Bacillati</taxon>
        <taxon>Actinomycetota</taxon>
        <taxon>Actinomycetes</taxon>
        <taxon>Mycobacteriales</taxon>
        <taxon>Corynebacteriaceae</taxon>
        <taxon>Corynebacterium</taxon>
    </lineage>
</organism>
<protein>
    <submittedName>
        <fullName evidence="2">YbjN domain-containing protein</fullName>
    </submittedName>
</protein>
<dbReference type="AlphaFoldDB" id="A0A9D2TPW5"/>
<dbReference type="EMBL" id="DWVP01000009">
    <property type="protein sequence ID" value="HJC84750.1"/>
    <property type="molecule type" value="Genomic_DNA"/>
</dbReference>
<evidence type="ECO:0000313" key="3">
    <source>
        <dbReference type="Proteomes" id="UP000823858"/>
    </source>
</evidence>
<sequence length="177" mass="20048">MSDDTSDHTSNNPIDDAADGPTDKLTDELATSVPDGVLQPLSRHRVMAALETLGYAYRVDRERRVSGDWGYATFQFSIGGADNQFFSVRGYSDMYLPAERRTDMLEHANDWNYGHYMPTVEVVSYSDGDLHFVTDYTVDYGYGVTDEQICRHIERGLYPADTFFEEVGEKFPDSARL</sequence>
<dbReference type="Pfam" id="PF10722">
    <property type="entry name" value="YbjN"/>
    <property type="match status" value="1"/>
</dbReference>
<reference evidence="2" key="1">
    <citation type="journal article" date="2021" name="PeerJ">
        <title>Extensive microbial diversity within the chicken gut microbiome revealed by metagenomics and culture.</title>
        <authorList>
            <person name="Gilroy R."/>
            <person name="Ravi A."/>
            <person name="Getino M."/>
            <person name="Pursley I."/>
            <person name="Horton D.L."/>
            <person name="Alikhan N.F."/>
            <person name="Baker D."/>
            <person name="Gharbi K."/>
            <person name="Hall N."/>
            <person name="Watson M."/>
            <person name="Adriaenssens E.M."/>
            <person name="Foster-Nyarko E."/>
            <person name="Jarju S."/>
            <person name="Secka A."/>
            <person name="Antonio M."/>
            <person name="Oren A."/>
            <person name="Chaudhuri R.R."/>
            <person name="La Ragione R."/>
            <person name="Hildebrand F."/>
            <person name="Pallen M.J."/>
        </authorList>
    </citation>
    <scope>NUCLEOTIDE SEQUENCE</scope>
    <source>
        <strain evidence="2">ChiHjej13B12-4958</strain>
    </source>
</reference>
<gene>
    <name evidence="2" type="ORF">H9751_04235</name>
</gene>
<reference evidence="2" key="2">
    <citation type="submission" date="2021-04" db="EMBL/GenBank/DDBJ databases">
        <authorList>
            <person name="Gilroy R."/>
        </authorList>
    </citation>
    <scope>NUCLEOTIDE SEQUENCE</scope>
    <source>
        <strain evidence="2">ChiHjej13B12-4958</strain>
    </source>
</reference>
<feature type="region of interest" description="Disordered" evidence="1">
    <location>
        <begin position="1"/>
        <end position="28"/>
    </location>
</feature>